<dbReference type="Ensembl" id="ENSUMAT00000038948.1">
    <property type="protein sequence ID" value="ENSUMAP00000032933.1"/>
    <property type="gene ID" value="ENSUMAG00000023730.1"/>
</dbReference>
<proteinExistence type="predicted"/>
<reference evidence="1" key="1">
    <citation type="submission" date="2019-03" db="UniProtKB">
        <authorList>
            <consortium name="Ensembl"/>
        </authorList>
    </citation>
    <scope>IDENTIFICATION</scope>
</reference>
<sequence>MCSVLSLLTTPNGTPYQKSCLLDAITSCLLVLLPCLAGVLEQGPHPPSATAPGCWFSWACCGAREPQPRTHSGLSPCSGAWHPLASPGSMPTTRSSAGP</sequence>
<accession>A0A452VGY1</accession>
<name>A0A452VGY1_URSMA</name>
<evidence type="ECO:0000313" key="1">
    <source>
        <dbReference type="Ensembl" id="ENSUMAP00000032933"/>
    </source>
</evidence>
<protein>
    <submittedName>
        <fullName evidence="1">Uncharacterized protein</fullName>
    </submittedName>
</protein>
<dbReference type="AlphaFoldDB" id="A0A452VGY1"/>
<organism evidence="1">
    <name type="scientific">Ursus maritimus</name>
    <name type="common">Polar bear</name>
    <name type="synonym">Thalarctos maritimus</name>
    <dbReference type="NCBI Taxonomy" id="29073"/>
    <lineage>
        <taxon>Eukaryota</taxon>
        <taxon>Metazoa</taxon>
        <taxon>Chordata</taxon>
        <taxon>Craniata</taxon>
        <taxon>Vertebrata</taxon>
        <taxon>Euteleostomi</taxon>
        <taxon>Mammalia</taxon>
        <taxon>Eutheria</taxon>
        <taxon>Laurasiatheria</taxon>
        <taxon>Carnivora</taxon>
        <taxon>Caniformia</taxon>
        <taxon>Ursidae</taxon>
        <taxon>Ursus</taxon>
    </lineage>
</organism>